<name>A0A2T2XUY5_9ENTR</name>
<dbReference type="Proteomes" id="UP000240892">
    <property type="component" value="Unassembled WGS sequence"/>
</dbReference>
<sequence>MNNFAAALIKILLASLSTLTIALSCMLLVLCFEMWAQDGMPALLTIKLSLFIFSLTILSLIICACLKMYLSIVSDNRTINEIKKKKTSIRHDNEDVRV</sequence>
<feature type="transmembrane region" description="Helical" evidence="1">
    <location>
        <begin position="48"/>
        <end position="70"/>
    </location>
</feature>
<dbReference type="AlphaFoldDB" id="A0A2T2XUY5"/>
<protein>
    <submittedName>
        <fullName evidence="2">Uncharacterized protein</fullName>
    </submittedName>
</protein>
<reference evidence="2 3" key="1">
    <citation type="submission" date="2018-03" db="EMBL/GenBank/DDBJ databases">
        <title>First report of an OXA-48+CTX-M-M-producing Kluyvera ascorbata clone recovered from patients admitted in a University Hospital in Madrid, Spain.</title>
        <authorList>
            <person name="Hernandez-Garcia M."/>
            <person name="Leon-Sampedro R."/>
            <person name="Perez-Viso B."/>
            <person name="Morosini M.I."/>
            <person name="Lopez-Fresnena N."/>
            <person name="Coque T.M."/>
            <person name="Bonten M."/>
            <person name="Malhotra-Kumar S."/>
            <person name="Ruiz-Garbajosa P."/>
            <person name="Canton R."/>
        </authorList>
    </citation>
    <scope>NUCLEOTIDE SEQUENCE [LARGE SCALE GENOMIC DNA]</scope>
    <source>
        <strain evidence="2 3">KA2</strain>
    </source>
</reference>
<organism evidence="2 3">
    <name type="scientific">Kluyvera genomosp. 2</name>
    <dbReference type="NCBI Taxonomy" id="2774054"/>
    <lineage>
        <taxon>Bacteria</taxon>
        <taxon>Pseudomonadati</taxon>
        <taxon>Pseudomonadota</taxon>
        <taxon>Gammaproteobacteria</taxon>
        <taxon>Enterobacterales</taxon>
        <taxon>Enterobacteriaceae</taxon>
        <taxon>Kluyvera</taxon>
    </lineage>
</organism>
<evidence type="ECO:0000256" key="1">
    <source>
        <dbReference type="SAM" id="Phobius"/>
    </source>
</evidence>
<keyword evidence="3" id="KW-1185">Reference proteome</keyword>
<keyword evidence="1" id="KW-0472">Membrane</keyword>
<evidence type="ECO:0000313" key="2">
    <source>
        <dbReference type="EMBL" id="PSR44085.1"/>
    </source>
</evidence>
<proteinExistence type="predicted"/>
<feature type="transmembrane region" description="Helical" evidence="1">
    <location>
        <begin position="12"/>
        <end position="36"/>
    </location>
</feature>
<accession>A0A2T2XUY5</accession>
<keyword evidence="1" id="KW-1133">Transmembrane helix</keyword>
<dbReference type="EMBL" id="PYHO01000051">
    <property type="protein sequence ID" value="PSR44085.1"/>
    <property type="molecule type" value="Genomic_DNA"/>
</dbReference>
<evidence type="ECO:0000313" key="3">
    <source>
        <dbReference type="Proteomes" id="UP000240892"/>
    </source>
</evidence>
<comment type="caution">
    <text evidence="2">The sequence shown here is derived from an EMBL/GenBank/DDBJ whole genome shotgun (WGS) entry which is preliminary data.</text>
</comment>
<gene>
    <name evidence="2" type="ORF">C8256_25165</name>
</gene>
<keyword evidence="1" id="KW-0812">Transmembrane</keyword>